<evidence type="ECO:0000256" key="10">
    <source>
        <dbReference type="ARBA" id="ARBA00093218"/>
    </source>
</evidence>
<keyword evidence="6 13" id="KW-0378">Hydrolase</keyword>
<dbReference type="InterPro" id="IPR002637">
    <property type="entry name" value="RdgB/HAM1"/>
</dbReference>
<dbReference type="SUPFAM" id="SSF52972">
    <property type="entry name" value="ITPase-like"/>
    <property type="match status" value="1"/>
</dbReference>
<evidence type="ECO:0000256" key="3">
    <source>
        <dbReference type="ARBA" id="ARBA00022490"/>
    </source>
</evidence>
<evidence type="ECO:0000256" key="4">
    <source>
        <dbReference type="ARBA" id="ARBA00022723"/>
    </source>
</evidence>
<dbReference type="Gene3D" id="3.90.1200.10">
    <property type="match status" value="1"/>
</dbReference>
<feature type="binding site" evidence="13">
    <location>
        <position position="521"/>
    </location>
    <ligand>
        <name>ITP</name>
        <dbReference type="ChEBI" id="CHEBI:61402"/>
    </ligand>
</feature>
<dbReference type="GO" id="GO:0009117">
    <property type="term" value="P:nucleotide metabolic process"/>
    <property type="evidence" value="ECO:0007669"/>
    <property type="project" value="UniProtKB-KW"/>
</dbReference>
<comment type="function">
    <text evidence="13">Pyrophosphatase that hydrolyzes non-canonical purine nucleotides such as inosine triphosphate (ITP), deoxyinosine triphosphate (dITP) or xanthosine 5'-triphosphate (XTP) to their respective monophosphate derivatives. The enzyme does not distinguish between the deoxy- and ribose forms. Probably excludes non-canonical purines from RNA and DNA precursor pools, thus preventing their incorporation into RNA and DNA and avoiding chromosomal lesions.</text>
</comment>
<dbReference type="Pfam" id="PF01636">
    <property type="entry name" value="APH"/>
    <property type="match status" value="1"/>
</dbReference>
<evidence type="ECO:0000313" key="17">
    <source>
        <dbReference type="EMBL" id="CAD9571508.1"/>
    </source>
</evidence>
<reference evidence="17" key="1">
    <citation type="submission" date="2021-01" db="EMBL/GenBank/DDBJ databases">
        <authorList>
            <person name="Corre E."/>
            <person name="Pelletier E."/>
            <person name="Niang G."/>
            <person name="Scheremetjew M."/>
            <person name="Finn R."/>
            <person name="Kale V."/>
            <person name="Holt S."/>
            <person name="Cochrane G."/>
            <person name="Meng A."/>
            <person name="Brown T."/>
            <person name="Cohen L."/>
        </authorList>
    </citation>
    <scope>NUCLEOTIDE SEQUENCE</scope>
    <source>
        <strain evidence="17">B650</strain>
    </source>
</reference>
<dbReference type="EMBL" id="HBGY01011903">
    <property type="protein sequence ID" value="CAD9571508.1"/>
    <property type="molecule type" value="Transcribed_RNA"/>
</dbReference>
<feature type="binding site" evidence="13">
    <location>
        <position position="509"/>
    </location>
    <ligand>
        <name>Mg(2+)</name>
        <dbReference type="ChEBI" id="CHEBI:18420"/>
    </ligand>
</feature>
<dbReference type="GO" id="GO:0046872">
    <property type="term" value="F:metal ion binding"/>
    <property type="evidence" value="ECO:0007669"/>
    <property type="project" value="UniProtKB-KW"/>
</dbReference>
<evidence type="ECO:0000256" key="6">
    <source>
        <dbReference type="ARBA" id="ARBA00022801"/>
    </source>
</evidence>
<feature type="region of interest" description="Disordered" evidence="15">
    <location>
        <begin position="39"/>
        <end position="58"/>
    </location>
</feature>
<dbReference type="GO" id="GO:0036222">
    <property type="term" value="F:XTP diphosphatase activity"/>
    <property type="evidence" value="ECO:0007669"/>
    <property type="project" value="UniProtKB-UniRule"/>
</dbReference>
<feature type="binding site" evidence="13">
    <location>
        <position position="637"/>
    </location>
    <ligand>
        <name>ITP</name>
        <dbReference type="ChEBI" id="CHEBI:61402"/>
    </ligand>
</feature>
<evidence type="ECO:0000256" key="11">
    <source>
        <dbReference type="ARBA" id="ARBA00093255"/>
    </source>
</evidence>
<evidence type="ECO:0000256" key="15">
    <source>
        <dbReference type="SAM" id="MobiDB-lite"/>
    </source>
</evidence>
<feature type="domain" description="Aminoglycoside phosphotransferase" evidence="16">
    <location>
        <begin position="124"/>
        <end position="328"/>
    </location>
</feature>
<comment type="catalytic activity">
    <reaction evidence="13">
        <text>XTP + H2O = XMP + diphosphate + H(+)</text>
        <dbReference type="Rhea" id="RHEA:28610"/>
        <dbReference type="ChEBI" id="CHEBI:15377"/>
        <dbReference type="ChEBI" id="CHEBI:15378"/>
        <dbReference type="ChEBI" id="CHEBI:33019"/>
        <dbReference type="ChEBI" id="CHEBI:57464"/>
        <dbReference type="ChEBI" id="CHEBI:61314"/>
        <dbReference type="EC" id="3.6.1.66"/>
    </reaction>
</comment>
<dbReference type="CDD" id="cd00515">
    <property type="entry name" value="HAM1"/>
    <property type="match status" value="1"/>
</dbReference>
<dbReference type="Gene3D" id="3.90.950.10">
    <property type="match status" value="1"/>
</dbReference>
<evidence type="ECO:0000256" key="9">
    <source>
        <dbReference type="ARBA" id="ARBA00054940"/>
    </source>
</evidence>
<evidence type="ECO:0000256" key="8">
    <source>
        <dbReference type="ARBA" id="ARBA00023080"/>
    </source>
</evidence>
<name>A0A7S2P1E9_9STRA</name>
<organism evidence="17">
    <name type="scientific">Leptocylindrus danicus</name>
    <dbReference type="NCBI Taxonomy" id="163516"/>
    <lineage>
        <taxon>Eukaryota</taxon>
        <taxon>Sar</taxon>
        <taxon>Stramenopiles</taxon>
        <taxon>Ochrophyta</taxon>
        <taxon>Bacillariophyta</taxon>
        <taxon>Coscinodiscophyceae</taxon>
        <taxon>Chaetocerotophycidae</taxon>
        <taxon>Leptocylindrales</taxon>
        <taxon>Leptocylindraceae</taxon>
        <taxon>Leptocylindrus</taxon>
    </lineage>
</organism>
<dbReference type="SUPFAM" id="SSF56112">
    <property type="entry name" value="Protein kinase-like (PK-like)"/>
    <property type="match status" value="1"/>
</dbReference>
<evidence type="ECO:0000256" key="1">
    <source>
        <dbReference type="ARBA" id="ARBA00004496"/>
    </source>
</evidence>
<dbReference type="AlphaFoldDB" id="A0A7S2P1E9"/>
<feature type="compositionally biased region" description="Low complexity" evidence="15">
    <location>
        <begin position="39"/>
        <end position="49"/>
    </location>
</feature>
<dbReference type="GO" id="GO:0036220">
    <property type="term" value="F:ITP diphosphatase activity"/>
    <property type="evidence" value="ECO:0007669"/>
    <property type="project" value="UniProtKB-UniRule"/>
</dbReference>
<comment type="catalytic activity">
    <reaction evidence="12">
        <text>N(6)-hydroxy-dATP + H2O = N(6)-hydroxy-dAMP + diphosphate + H(+)</text>
        <dbReference type="Rhea" id="RHEA:83971"/>
        <dbReference type="ChEBI" id="CHEBI:15377"/>
        <dbReference type="ChEBI" id="CHEBI:15378"/>
        <dbReference type="ChEBI" id="CHEBI:33019"/>
        <dbReference type="ChEBI" id="CHEBI:233529"/>
        <dbReference type="ChEBI" id="CHEBI:233530"/>
    </reaction>
    <physiologicalReaction direction="left-to-right" evidence="12">
        <dbReference type="Rhea" id="RHEA:83972"/>
    </physiologicalReaction>
</comment>
<evidence type="ECO:0000259" key="16">
    <source>
        <dbReference type="Pfam" id="PF01636"/>
    </source>
</evidence>
<evidence type="ECO:0000256" key="7">
    <source>
        <dbReference type="ARBA" id="ARBA00022842"/>
    </source>
</evidence>
<dbReference type="GO" id="GO:0035870">
    <property type="term" value="F:dITP diphosphatase activity"/>
    <property type="evidence" value="ECO:0007669"/>
    <property type="project" value="UniProtKB-UniRule"/>
</dbReference>
<dbReference type="InterPro" id="IPR011009">
    <property type="entry name" value="Kinase-like_dom_sf"/>
</dbReference>
<proteinExistence type="inferred from homology"/>
<dbReference type="GO" id="GO:0005737">
    <property type="term" value="C:cytoplasm"/>
    <property type="evidence" value="ECO:0007669"/>
    <property type="project" value="UniProtKB-SubCell"/>
</dbReference>
<feature type="binding site" evidence="13">
    <location>
        <begin position="642"/>
        <end position="643"/>
    </location>
    <ligand>
        <name>ITP</name>
        <dbReference type="ChEBI" id="CHEBI:61402"/>
    </ligand>
</feature>
<protein>
    <recommendedName>
        <fullName evidence="13">Inosine triphosphate pyrophosphatase</fullName>
        <shortName evidence="13">ITPase</shortName>
        <shortName evidence="13">Inosine triphosphatase</shortName>
        <ecNumber evidence="13">3.6.1.66</ecNumber>
    </recommendedName>
    <alternativeName>
        <fullName evidence="13">Non-canonical purine NTP pyrophosphatase</fullName>
    </alternativeName>
    <alternativeName>
        <fullName evidence="13">Non-standard purine NTP pyrophosphatase</fullName>
    </alternativeName>
    <alternativeName>
        <fullName evidence="13">Nucleoside-triphosphate diphosphatase</fullName>
    </alternativeName>
    <alternativeName>
        <fullName evidence="13">Nucleoside-triphosphate pyrophosphatase</fullName>
        <shortName evidence="13">NTPase</shortName>
    </alternativeName>
    <alternativeName>
        <fullName evidence="13">XTP/dITP diphosphatase</fullName>
    </alternativeName>
</protein>
<dbReference type="GO" id="GO:0000166">
    <property type="term" value="F:nucleotide binding"/>
    <property type="evidence" value="ECO:0007669"/>
    <property type="project" value="UniProtKB-KW"/>
</dbReference>
<dbReference type="HAMAP" id="MF_03148">
    <property type="entry name" value="HAM1_NTPase"/>
    <property type="match status" value="1"/>
</dbReference>
<comment type="similarity">
    <text evidence="2 13 14">Belongs to the HAM1 NTPase family.</text>
</comment>
<dbReference type="PANTHER" id="PTHR11067">
    <property type="entry name" value="INOSINE TRIPHOSPHATE PYROPHOSPHATASE/HAM1 PROTEIN"/>
    <property type="match status" value="1"/>
</dbReference>
<comment type="function">
    <text evidence="9">Pyrophosphatase that hydrolyzes the non-canonical purine nucleotides inosine triphosphate (ITP), deoxyinosine triphosphate (dITP) as well as 2'-deoxy-N-6-hydroxylaminopurine triphosphate (dHAPTP) and xanthosine 5'-triphosphate (XTP) to their respective monophosphate derivatives. The enzyme does not distinguish between the deoxy- and ribose forms. Probably excludes non-canonical purines from RNA and DNA precursor pools, thus preventing their incorporation into RNA and DNA and avoiding chromosomal lesions.</text>
</comment>
<sequence>MIDEPRIKQALEDEEMRKLLKPTPTSEDILQILTTLRLPSSSSPMIPDPSNEKKRKPLANEELSVEVLKELDSYDDANFLVEIGGVKHLLKVQNGVESQAYIDELKNSDSESPVKLSAISLLNQMMKHVSSHGIMTNCPVSVVVVDADNKNGDATFNNVDVTLHDLPVVSKEHSPRKLAVRLLSWVDGHTMGSCKCLPIEKMAEAGEFLGKLSIALADMVPGGAAAIPPESALMRFHAWDVQHTDKSVSRFVDYLQDPRKKELVNDVMRALKEDLLPIKDELRVGIIHNDFNDANIILDANGNVNGVIDFGDSLCTWIVADISIAMAYASLSAYGKTKHSLAAAAAMLRGYNKICPLTEIERKHLRLLISCRLACSYTMGYYSYTKNPENEYLLLHSEPASNALELIWGGACDAASIDRLFGIACCAKATANNPDCSDIAIPDPSVVDLFSLSRVMDAPRQPAKTTADRSVITFVTGNKKKLEEVSRLLSDGNDELPFALINCKIDLPELQGEPMDIAREKCEVAVKNASGPVIVEDTSLCFNALNSLPGPYIKWFLDKCGLDGLNKLLSGHEDKSAYAQTIVAFCPKPGAEVVLFDGRINGKIVPARGILAFGWDPIFEPDEAGGKTFAEMEKTEKDAISHRCRAFALLREYLRENKEILL</sequence>
<keyword evidence="8 13" id="KW-0546">Nucleotide metabolism</keyword>
<feature type="binding site" evidence="13">
    <location>
        <position position="537"/>
    </location>
    <ligand>
        <name>Mg(2+)</name>
        <dbReference type="ChEBI" id="CHEBI:18420"/>
    </ligand>
</feature>
<feature type="binding site" evidence="13">
    <location>
        <begin position="537"/>
        <end position="538"/>
    </location>
    <ligand>
        <name>ITP</name>
        <dbReference type="ChEBI" id="CHEBI:61402"/>
    </ligand>
</feature>
<gene>
    <name evidence="17" type="ORF">LDAN0321_LOCUS7544</name>
</gene>
<keyword evidence="7 13" id="KW-0460">Magnesium</keyword>
<comment type="catalytic activity">
    <reaction evidence="11">
        <text>dITP + H2O = dIMP + diphosphate + H(+)</text>
        <dbReference type="Rhea" id="RHEA:28342"/>
        <dbReference type="ChEBI" id="CHEBI:15377"/>
        <dbReference type="ChEBI" id="CHEBI:15378"/>
        <dbReference type="ChEBI" id="CHEBI:33019"/>
        <dbReference type="ChEBI" id="CHEBI:61194"/>
        <dbReference type="ChEBI" id="CHEBI:61382"/>
        <dbReference type="EC" id="3.6.1.66"/>
    </reaction>
    <physiologicalReaction direction="left-to-right" evidence="11">
        <dbReference type="Rhea" id="RHEA:28343"/>
    </physiologicalReaction>
</comment>
<feature type="binding site" evidence="13">
    <location>
        <begin position="613"/>
        <end position="616"/>
    </location>
    <ligand>
        <name>ITP</name>
        <dbReference type="ChEBI" id="CHEBI:61402"/>
    </ligand>
</feature>
<dbReference type="NCBIfam" id="TIGR00042">
    <property type="entry name" value="RdgB/HAM1 family non-canonical purine NTP pyrophosphatase"/>
    <property type="match status" value="1"/>
</dbReference>
<keyword evidence="5 13" id="KW-0547">Nucleotide-binding</keyword>
<evidence type="ECO:0000256" key="14">
    <source>
        <dbReference type="RuleBase" id="RU003781"/>
    </source>
</evidence>
<evidence type="ECO:0000256" key="13">
    <source>
        <dbReference type="HAMAP-Rule" id="MF_03148"/>
    </source>
</evidence>
<dbReference type="InterPro" id="IPR029001">
    <property type="entry name" value="ITPase-like_fam"/>
</dbReference>
<keyword evidence="4 13" id="KW-0479">Metal-binding</keyword>
<dbReference type="PANTHER" id="PTHR11067:SF9">
    <property type="entry name" value="INOSINE TRIPHOSPHATE PYROPHOSPHATASE"/>
    <property type="match status" value="1"/>
</dbReference>
<keyword evidence="3 13" id="KW-0963">Cytoplasm</keyword>
<evidence type="ECO:0000256" key="5">
    <source>
        <dbReference type="ARBA" id="ARBA00022741"/>
    </source>
</evidence>
<comment type="subcellular location">
    <subcellularLocation>
        <location evidence="1 13">Cytoplasm</location>
    </subcellularLocation>
</comment>
<evidence type="ECO:0000256" key="12">
    <source>
        <dbReference type="ARBA" id="ARBA00093271"/>
    </source>
</evidence>
<comment type="catalytic activity">
    <reaction evidence="10">
        <text>ITP + H2O = IMP + diphosphate + H(+)</text>
        <dbReference type="Rhea" id="RHEA:29399"/>
        <dbReference type="ChEBI" id="CHEBI:15377"/>
        <dbReference type="ChEBI" id="CHEBI:15378"/>
        <dbReference type="ChEBI" id="CHEBI:33019"/>
        <dbReference type="ChEBI" id="CHEBI:58053"/>
        <dbReference type="ChEBI" id="CHEBI:61402"/>
        <dbReference type="EC" id="3.6.1.66"/>
    </reaction>
    <physiologicalReaction direction="left-to-right" evidence="10">
        <dbReference type="Rhea" id="RHEA:29400"/>
    </physiologicalReaction>
</comment>
<evidence type="ECO:0000256" key="2">
    <source>
        <dbReference type="ARBA" id="ARBA00008023"/>
    </source>
</evidence>
<dbReference type="Pfam" id="PF01725">
    <property type="entry name" value="Ham1p_like"/>
    <property type="match status" value="1"/>
</dbReference>
<dbReference type="InterPro" id="IPR002575">
    <property type="entry name" value="Aminoglycoside_PTrfase"/>
</dbReference>
<dbReference type="FunFam" id="3.90.950.10:FF:000003">
    <property type="entry name" value="Inosine triphosphate pyrophosphatase"/>
    <property type="match status" value="1"/>
</dbReference>
<keyword evidence="13" id="KW-0464">Manganese</keyword>
<dbReference type="EC" id="3.6.1.66" evidence="13"/>
<comment type="subunit">
    <text evidence="13">Homodimer.</text>
</comment>
<dbReference type="InterPro" id="IPR027502">
    <property type="entry name" value="ITPase"/>
</dbReference>
<feature type="binding site" evidence="13">
    <location>
        <begin position="476"/>
        <end position="481"/>
    </location>
    <ligand>
        <name>ITP</name>
        <dbReference type="ChEBI" id="CHEBI:61402"/>
    </ligand>
</feature>
<comment type="cofactor">
    <cofactor evidence="13">
        <name>Mg(2+)</name>
        <dbReference type="ChEBI" id="CHEBI:18420"/>
    </cofactor>
    <cofactor evidence="13">
        <name>Mn(2+)</name>
        <dbReference type="ChEBI" id="CHEBI:29035"/>
    </cofactor>
    <text evidence="13">Binds 1 divalent metal cation per subunit; can use either Mg(2+) or Mn(2+).</text>
</comment>
<accession>A0A7S2P1E9</accession>
<dbReference type="GO" id="GO:0009204">
    <property type="term" value="P:deoxyribonucleoside triphosphate catabolic process"/>
    <property type="evidence" value="ECO:0007669"/>
    <property type="project" value="UniProtKB-UniRule"/>
</dbReference>